<sequence length="131" mass="14826">MSYDLMTFETSQAPQEKEAFMTWYEKQVEWKEGHGYNDARVCSPALQNFYNELTESFPNMNGNIDDDTIDAMEEAGTDNRLTDYGLGTAVIYAAFAWSVAEEAYTTMRTVAQKHKVGFFDVSGSEGEIIFP</sequence>
<dbReference type="RefSeq" id="WP_192597811.1">
    <property type="nucleotide sequence ID" value="NZ_JADBEL010000004.1"/>
</dbReference>
<reference evidence="1" key="1">
    <citation type="submission" date="2020-10" db="EMBL/GenBank/DDBJ databases">
        <title>Genomic Encyclopedia of Type Strains, Phase IV (KMG-IV): sequencing the most valuable type-strain genomes for metagenomic binning, comparative biology and taxonomic classification.</title>
        <authorList>
            <person name="Goeker M."/>
        </authorList>
    </citation>
    <scope>NUCLEOTIDE SEQUENCE</scope>
    <source>
        <strain evidence="1">DSM 13886</strain>
    </source>
</reference>
<organism evidence="1 2">
    <name type="scientific">Sporosarcina limicola</name>
    <dbReference type="NCBI Taxonomy" id="34101"/>
    <lineage>
        <taxon>Bacteria</taxon>
        <taxon>Bacillati</taxon>
        <taxon>Bacillota</taxon>
        <taxon>Bacilli</taxon>
        <taxon>Bacillales</taxon>
        <taxon>Caryophanaceae</taxon>
        <taxon>Sporosarcina</taxon>
    </lineage>
</organism>
<comment type="caution">
    <text evidence="1">The sequence shown here is derived from an EMBL/GenBank/DDBJ whole genome shotgun (WGS) entry which is preliminary data.</text>
</comment>
<dbReference type="AlphaFoldDB" id="A0A927MG83"/>
<proteinExistence type="predicted"/>
<dbReference type="Proteomes" id="UP000658225">
    <property type="component" value="Unassembled WGS sequence"/>
</dbReference>
<protein>
    <submittedName>
        <fullName evidence="1">Uncharacterized protein</fullName>
    </submittedName>
</protein>
<keyword evidence="2" id="KW-1185">Reference proteome</keyword>
<dbReference type="EMBL" id="JADBEL010000004">
    <property type="protein sequence ID" value="MBE1554015.1"/>
    <property type="molecule type" value="Genomic_DNA"/>
</dbReference>
<name>A0A927MG83_9BACL</name>
<gene>
    <name evidence="1" type="ORF">H4683_001090</name>
</gene>
<evidence type="ECO:0000313" key="1">
    <source>
        <dbReference type="EMBL" id="MBE1554015.1"/>
    </source>
</evidence>
<accession>A0A927MG83</accession>
<evidence type="ECO:0000313" key="2">
    <source>
        <dbReference type="Proteomes" id="UP000658225"/>
    </source>
</evidence>